<reference evidence="2" key="1">
    <citation type="journal article" date="2013" name="Genome Announc.">
        <title>Draft genome sequence of the ascomycete Phaeoacremonium aleophilum strain UCR-PA7, a causal agent of the esca disease complex in grapevines.</title>
        <authorList>
            <person name="Blanco-Ulate B."/>
            <person name="Rolshausen P."/>
            <person name="Cantu D."/>
        </authorList>
    </citation>
    <scope>NUCLEOTIDE SEQUENCE [LARGE SCALE GENOMIC DNA]</scope>
    <source>
        <strain evidence="2">UCR-PA7</strain>
    </source>
</reference>
<dbReference type="InterPro" id="IPR036291">
    <property type="entry name" value="NAD(P)-bd_dom_sf"/>
</dbReference>
<dbReference type="RefSeq" id="XP_007916720.1">
    <property type="nucleotide sequence ID" value="XM_007918529.1"/>
</dbReference>
<dbReference type="GeneID" id="19326596"/>
<name>R8BGY8_PHAM7</name>
<dbReference type="PRINTS" id="PR00081">
    <property type="entry name" value="GDHRDH"/>
</dbReference>
<dbReference type="InterPro" id="IPR052184">
    <property type="entry name" value="SDR_enzymes"/>
</dbReference>
<dbReference type="Gene3D" id="3.40.50.720">
    <property type="entry name" value="NAD(P)-binding Rossmann-like Domain"/>
    <property type="match status" value="1"/>
</dbReference>
<dbReference type="OrthoDB" id="7289984at2759"/>
<dbReference type="Proteomes" id="UP000014074">
    <property type="component" value="Unassembled WGS sequence"/>
</dbReference>
<dbReference type="EMBL" id="KB933215">
    <property type="protein sequence ID" value="EON98502.1"/>
    <property type="molecule type" value="Genomic_DNA"/>
</dbReference>
<dbReference type="HOGENOM" id="CLU_010194_9_2_1"/>
<dbReference type="Pfam" id="PF00106">
    <property type="entry name" value="adh_short"/>
    <property type="match status" value="1"/>
</dbReference>
<sequence length="211" mass="22658">MSSYVITGVSRGIGFEFLNQISADSANTIIGLVRDKAATEKKINEELGSRSNVHIIQADITDYDALKKSVDEVSAIVNGSLDYLIANAGFISGWSAYHGLGSLGNDHQRLEEDLLECFRINVIGNIHLFNLYTPLIMKGRVKKVISLTSGFADNDLTTGYGIDVAGPYTISKAAMNTAVAKFSAEYAEKGVLFLSIAPGAVEVGQDKNCKS</sequence>
<gene>
    <name evidence="1" type="ORF">UCRPA7_5987</name>
</gene>
<dbReference type="PANTHER" id="PTHR45458:SF3">
    <property type="entry name" value="CHAIN DEHYDROGENASE (ATSC), PUTATIVE-RELATED"/>
    <property type="match status" value="1"/>
</dbReference>
<proteinExistence type="predicted"/>
<dbReference type="PANTHER" id="PTHR45458">
    <property type="entry name" value="SHORT-CHAIN DEHYDROGENASE/REDUCTASE SDR"/>
    <property type="match status" value="1"/>
</dbReference>
<evidence type="ECO:0000313" key="1">
    <source>
        <dbReference type="EMBL" id="EON98502.1"/>
    </source>
</evidence>
<dbReference type="GO" id="GO:0016616">
    <property type="term" value="F:oxidoreductase activity, acting on the CH-OH group of donors, NAD or NADP as acceptor"/>
    <property type="evidence" value="ECO:0007669"/>
    <property type="project" value="TreeGrafter"/>
</dbReference>
<dbReference type="SUPFAM" id="SSF51735">
    <property type="entry name" value="NAD(P)-binding Rossmann-fold domains"/>
    <property type="match status" value="1"/>
</dbReference>
<dbReference type="eggNOG" id="KOG1611">
    <property type="taxonomic scope" value="Eukaryota"/>
</dbReference>
<accession>R8BGY8</accession>
<dbReference type="InterPro" id="IPR002347">
    <property type="entry name" value="SDR_fam"/>
</dbReference>
<organism evidence="1 2">
    <name type="scientific">Phaeoacremonium minimum (strain UCR-PA7)</name>
    <name type="common">Esca disease fungus</name>
    <name type="synonym">Togninia minima</name>
    <dbReference type="NCBI Taxonomy" id="1286976"/>
    <lineage>
        <taxon>Eukaryota</taxon>
        <taxon>Fungi</taxon>
        <taxon>Dikarya</taxon>
        <taxon>Ascomycota</taxon>
        <taxon>Pezizomycotina</taxon>
        <taxon>Sordariomycetes</taxon>
        <taxon>Sordariomycetidae</taxon>
        <taxon>Togniniales</taxon>
        <taxon>Togniniaceae</taxon>
        <taxon>Phaeoacremonium</taxon>
    </lineage>
</organism>
<dbReference type="KEGG" id="tmn:UCRPA7_5987"/>
<protein>
    <submittedName>
        <fullName evidence="1">Putative short chain dehydrogenase protein</fullName>
    </submittedName>
</protein>
<dbReference type="AlphaFoldDB" id="R8BGY8"/>
<keyword evidence="2" id="KW-1185">Reference proteome</keyword>
<evidence type="ECO:0000313" key="2">
    <source>
        <dbReference type="Proteomes" id="UP000014074"/>
    </source>
</evidence>